<sequence>MVERLWEQGFLWTPEQCRSNYRKLRQGCAPKPCIFYEEVDAFSSSWASAPPLASDAVPGLEGSVIEAGELHRQNRESAEVVKDGTVDGTDRDDKDFRNPGQEVRKLDLPALFPDRLGKTLLALTVKGWESP</sequence>
<protein>
    <submittedName>
        <fullName evidence="2">Uncharacterized protein</fullName>
    </submittedName>
</protein>
<dbReference type="GeneTree" id="ENSGT00940000159113"/>
<name>A0A8C5VJD2_MICMU</name>
<evidence type="ECO:0000313" key="3">
    <source>
        <dbReference type="Proteomes" id="UP000694394"/>
    </source>
</evidence>
<reference evidence="2" key="2">
    <citation type="submission" date="2025-08" db="UniProtKB">
        <authorList>
            <consortium name="Ensembl"/>
        </authorList>
    </citation>
    <scope>IDENTIFICATION</scope>
</reference>
<evidence type="ECO:0000313" key="2">
    <source>
        <dbReference type="Ensembl" id="ENSMICP00000021535.1"/>
    </source>
</evidence>
<evidence type="ECO:0000256" key="1">
    <source>
        <dbReference type="SAM" id="MobiDB-lite"/>
    </source>
</evidence>
<dbReference type="Ensembl" id="ENSMICT00000031554.2">
    <property type="protein sequence ID" value="ENSMICP00000021535.1"/>
    <property type="gene ID" value="ENSMICG00000035130.2"/>
</dbReference>
<proteinExistence type="predicted"/>
<accession>A0A8C5VJD2</accession>
<keyword evidence="3" id="KW-1185">Reference proteome</keyword>
<dbReference type="AlphaFoldDB" id="A0A8C5VJD2"/>
<dbReference type="EMBL" id="ABDC03020828">
    <property type="status" value="NOT_ANNOTATED_CDS"/>
    <property type="molecule type" value="Genomic_DNA"/>
</dbReference>
<feature type="region of interest" description="Disordered" evidence="1">
    <location>
        <begin position="73"/>
        <end position="100"/>
    </location>
</feature>
<organism evidence="2 3">
    <name type="scientific">Microcebus murinus</name>
    <name type="common">Gray mouse lemur</name>
    <name type="synonym">Lemur murinus</name>
    <dbReference type="NCBI Taxonomy" id="30608"/>
    <lineage>
        <taxon>Eukaryota</taxon>
        <taxon>Metazoa</taxon>
        <taxon>Chordata</taxon>
        <taxon>Craniata</taxon>
        <taxon>Vertebrata</taxon>
        <taxon>Euteleostomi</taxon>
        <taxon>Mammalia</taxon>
        <taxon>Eutheria</taxon>
        <taxon>Euarchontoglires</taxon>
        <taxon>Primates</taxon>
        <taxon>Strepsirrhini</taxon>
        <taxon>Lemuriformes</taxon>
        <taxon>Cheirogaleidae</taxon>
        <taxon>Microcebus</taxon>
    </lineage>
</organism>
<reference evidence="2" key="1">
    <citation type="submission" date="2016-12" db="EMBL/GenBank/DDBJ databases">
        <title>Mouse lemur reference genome and diversity panel.</title>
        <authorList>
            <person name="Harris R."/>
            <person name="Larsen P."/>
            <person name="Liu Y."/>
            <person name="Hughes D.S."/>
            <person name="Murali S."/>
            <person name="Raveendran M."/>
            <person name="Korchina V."/>
            <person name="Wang M."/>
            <person name="Jhangiani S."/>
            <person name="Bandaranaike D."/>
            <person name="Bellair M."/>
            <person name="Blankenburg K."/>
            <person name="Chao H."/>
            <person name="Dahdouli M."/>
            <person name="Dinh H."/>
            <person name="Doddapaneni H."/>
            <person name="English A."/>
            <person name="Firestine M."/>
            <person name="Gnanaolivu R."/>
            <person name="Gross S."/>
            <person name="Hernandez B."/>
            <person name="Javaid M."/>
            <person name="Jayaseelan J."/>
            <person name="Jones J."/>
            <person name="Khan Z."/>
            <person name="Kovar C."/>
            <person name="Kurapati P."/>
            <person name="Le B."/>
            <person name="Lee S."/>
            <person name="Li M."/>
            <person name="Mathew T."/>
            <person name="Narasimhan A."/>
            <person name="Ngo D."/>
            <person name="Nguyen L."/>
            <person name="Okwuonu G."/>
            <person name="Ongeri F."/>
            <person name="Osuji N."/>
            <person name="Pu L.-L."/>
            <person name="Puazo M."/>
            <person name="Quiroz J."/>
            <person name="Raj R."/>
            <person name="Rajbhandari K."/>
            <person name="Reid J.G."/>
            <person name="Santibanez J."/>
            <person name="Sexton D."/>
            <person name="Skinner E."/>
            <person name="Vee V."/>
            <person name="Weissenberger G."/>
            <person name="Wu Y."/>
            <person name="Xin Y."/>
            <person name="Han Y."/>
            <person name="Campbell C."/>
            <person name="Brown A."/>
            <person name="Sullivan B."/>
            <person name="Shelton J."/>
            <person name="Brown S."/>
            <person name="Dudchenko O."/>
            <person name="Machol I."/>
            <person name="Durand N."/>
            <person name="Shamim M."/>
            <person name="Lieberman A."/>
            <person name="Muzny D.M."/>
            <person name="Richards S."/>
            <person name="Yoder A."/>
            <person name="Worley K.C."/>
            <person name="Rogers J."/>
            <person name="Gibbs R.A."/>
        </authorList>
    </citation>
    <scope>NUCLEOTIDE SEQUENCE [LARGE SCALE GENOMIC DNA]</scope>
</reference>
<dbReference type="Proteomes" id="UP000694394">
    <property type="component" value="Chromosome 17"/>
</dbReference>
<reference evidence="2" key="3">
    <citation type="submission" date="2025-09" db="UniProtKB">
        <authorList>
            <consortium name="Ensembl"/>
        </authorList>
    </citation>
    <scope>IDENTIFICATION</scope>
</reference>